<proteinExistence type="predicted"/>
<keyword evidence="1" id="KW-1133">Transmembrane helix</keyword>
<protein>
    <submittedName>
        <fullName evidence="2">Uncharacterized protein</fullName>
    </submittedName>
</protein>
<feature type="transmembrane region" description="Helical" evidence="1">
    <location>
        <begin position="59"/>
        <end position="79"/>
    </location>
</feature>
<reference evidence="2" key="1">
    <citation type="submission" date="2021-06" db="EMBL/GenBank/DDBJ databases">
        <title>Complete genome sequence of Nocardioides sp. G188.</title>
        <authorList>
            <person name="Im W.-T."/>
        </authorList>
    </citation>
    <scope>NUCLEOTIDE SEQUENCE</scope>
    <source>
        <strain evidence="2">G188</strain>
    </source>
</reference>
<dbReference type="AlphaFoldDB" id="A0A975Y259"/>
<feature type="transmembrane region" description="Helical" evidence="1">
    <location>
        <begin position="259"/>
        <end position="278"/>
    </location>
</feature>
<keyword evidence="1" id="KW-0812">Transmembrane</keyword>
<gene>
    <name evidence="2" type="ORF">KRR39_11130</name>
</gene>
<feature type="transmembrane region" description="Helical" evidence="1">
    <location>
        <begin position="126"/>
        <end position="150"/>
    </location>
</feature>
<sequence length="295" mass="31069">MAELVDRLAQVGRFTAVPAWQRFAYWCAALLVLSGLFHVGVYLADGGPWEGPLSWRKPIVFGLSFGLTVATLAWVLGFVHPRRAVAWVLVAVLAVASVGEVALISLQTWRGVPSHFNESTPFDETVFSLMGLLVTVLVVVTVLVTLWSFFAIDAPASLALAIRAGLVLMLVGQAVGVQMIVEGGNTFGAAGALKVPHALTLHAVQVLPALALLLLASDWPERQRVRVVGLGIGGYAVLIVAALAQTYAGRAPLDLGPGVSLLALAGVALLAASWLVAVRRLTTSLHRSPDPSHGT</sequence>
<organism evidence="2 3">
    <name type="scientific">Nocardioides panacis</name>
    <dbReference type="NCBI Taxonomy" id="2849501"/>
    <lineage>
        <taxon>Bacteria</taxon>
        <taxon>Bacillati</taxon>
        <taxon>Actinomycetota</taxon>
        <taxon>Actinomycetes</taxon>
        <taxon>Propionibacteriales</taxon>
        <taxon>Nocardioidaceae</taxon>
        <taxon>Nocardioides</taxon>
    </lineage>
</organism>
<feature type="transmembrane region" description="Helical" evidence="1">
    <location>
        <begin position="157"/>
        <end position="175"/>
    </location>
</feature>
<dbReference type="RefSeq" id="WP_216942067.1">
    <property type="nucleotide sequence ID" value="NZ_CP077062.1"/>
</dbReference>
<dbReference type="EMBL" id="CP077062">
    <property type="protein sequence ID" value="QWZ10221.1"/>
    <property type="molecule type" value="Genomic_DNA"/>
</dbReference>
<accession>A0A975Y259</accession>
<dbReference type="Proteomes" id="UP000683575">
    <property type="component" value="Chromosome"/>
</dbReference>
<keyword evidence="1" id="KW-0472">Membrane</keyword>
<keyword evidence="3" id="KW-1185">Reference proteome</keyword>
<evidence type="ECO:0000313" key="3">
    <source>
        <dbReference type="Proteomes" id="UP000683575"/>
    </source>
</evidence>
<feature type="transmembrane region" description="Helical" evidence="1">
    <location>
        <begin position="86"/>
        <end position="106"/>
    </location>
</feature>
<evidence type="ECO:0000313" key="2">
    <source>
        <dbReference type="EMBL" id="QWZ10221.1"/>
    </source>
</evidence>
<feature type="transmembrane region" description="Helical" evidence="1">
    <location>
        <begin position="23"/>
        <end position="44"/>
    </location>
</feature>
<evidence type="ECO:0000256" key="1">
    <source>
        <dbReference type="SAM" id="Phobius"/>
    </source>
</evidence>
<feature type="transmembrane region" description="Helical" evidence="1">
    <location>
        <begin position="227"/>
        <end position="247"/>
    </location>
</feature>
<name>A0A975Y259_9ACTN</name>
<dbReference type="KEGG" id="nps:KRR39_11130"/>
<feature type="transmembrane region" description="Helical" evidence="1">
    <location>
        <begin position="195"/>
        <end position="215"/>
    </location>
</feature>